<dbReference type="InterPro" id="IPR000757">
    <property type="entry name" value="Beta-glucanase-like"/>
</dbReference>
<name>A0A6G1KYH1_9PEZI</name>
<feature type="region of interest" description="Disordered" evidence="1">
    <location>
        <begin position="275"/>
        <end position="294"/>
    </location>
</feature>
<proteinExistence type="predicted"/>
<organism evidence="3 4">
    <name type="scientific">Teratosphaeria nubilosa</name>
    <dbReference type="NCBI Taxonomy" id="161662"/>
    <lineage>
        <taxon>Eukaryota</taxon>
        <taxon>Fungi</taxon>
        <taxon>Dikarya</taxon>
        <taxon>Ascomycota</taxon>
        <taxon>Pezizomycotina</taxon>
        <taxon>Dothideomycetes</taxon>
        <taxon>Dothideomycetidae</taxon>
        <taxon>Mycosphaerellales</taxon>
        <taxon>Teratosphaeriaceae</taxon>
        <taxon>Teratosphaeria</taxon>
    </lineage>
</organism>
<dbReference type="PROSITE" id="PS51762">
    <property type="entry name" value="GH16_2"/>
    <property type="match status" value="1"/>
</dbReference>
<dbReference type="GO" id="GO:0004553">
    <property type="term" value="F:hydrolase activity, hydrolyzing O-glycosyl compounds"/>
    <property type="evidence" value="ECO:0007669"/>
    <property type="project" value="InterPro"/>
</dbReference>
<dbReference type="GO" id="GO:0030246">
    <property type="term" value="F:carbohydrate binding"/>
    <property type="evidence" value="ECO:0007669"/>
    <property type="project" value="UniProtKB-KW"/>
</dbReference>
<dbReference type="PANTHER" id="PTHR10963">
    <property type="entry name" value="GLYCOSYL HYDROLASE-RELATED"/>
    <property type="match status" value="1"/>
</dbReference>
<evidence type="ECO:0000256" key="1">
    <source>
        <dbReference type="SAM" id="MobiDB-lite"/>
    </source>
</evidence>
<dbReference type="Pfam" id="PF00024">
    <property type="entry name" value="PAN_1"/>
    <property type="match status" value="1"/>
</dbReference>
<dbReference type="GO" id="GO:0031505">
    <property type="term" value="P:fungal-type cell wall organization"/>
    <property type="evidence" value="ECO:0007669"/>
    <property type="project" value="TreeGrafter"/>
</dbReference>
<dbReference type="InterPro" id="IPR003609">
    <property type="entry name" value="Pan_app"/>
</dbReference>
<feature type="region of interest" description="Disordered" evidence="1">
    <location>
        <begin position="398"/>
        <end position="419"/>
    </location>
</feature>
<dbReference type="InterPro" id="IPR050546">
    <property type="entry name" value="Glycosyl_Hydrlase_16"/>
</dbReference>
<protein>
    <submittedName>
        <fullName evidence="3">Concanavalin A-like lectin/glucanase</fullName>
    </submittedName>
</protein>
<keyword evidence="4" id="KW-1185">Reference proteome</keyword>
<dbReference type="Gene3D" id="2.60.120.200">
    <property type="match status" value="1"/>
</dbReference>
<keyword evidence="3" id="KW-0430">Lectin</keyword>
<dbReference type="Proteomes" id="UP000799436">
    <property type="component" value="Unassembled WGS sequence"/>
</dbReference>
<dbReference type="SUPFAM" id="SSF49899">
    <property type="entry name" value="Concanavalin A-like lectins/glucanases"/>
    <property type="match status" value="1"/>
</dbReference>
<dbReference type="GO" id="GO:0016757">
    <property type="term" value="F:glycosyltransferase activity"/>
    <property type="evidence" value="ECO:0007669"/>
    <property type="project" value="TreeGrafter"/>
</dbReference>
<dbReference type="AlphaFoldDB" id="A0A6G1KYH1"/>
<dbReference type="GO" id="GO:0009277">
    <property type="term" value="C:fungal-type cell wall"/>
    <property type="evidence" value="ECO:0007669"/>
    <property type="project" value="TreeGrafter"/>
</dbReference>
<evidence type="ECO:0000259" key="2">
    <source>
        <dbReference type="PROSITE" id="PS51762"/>
    </source>
</evidence>
<dbReference type="GO" id="GO:0005975">
    <property type="term" value="P:carbohydrate metabolic process"/>
    <property type="evidence" value="ECO:0007669"/>
    <property type="project" value="InterPro"/>
</dbReference>
<feature type="compositionally biased region" description="Low complexity" evidence="1">
    <location>
        <begin position="400"/>
        <end position="416"/>
    </location>
</feature>
<dbReference type="OrthoDB" id="4781at2759"/>
<evidence type="ECO:0000313" key="3">
    <source>
        <dbReference type="EMBL" id="KAF2765675.1"/>
    </source>
</evidence>
<feature type="domain" description="GH16" evidence="2">
    <location>
        <begin position="24"/>
        <end position="233"/>
    </location>
</feature>
<dbReference type="Pfam" id="PF00722">
    <property type="entry name" value="Glyco_hydro_16"/>
    <property type="match status" value="1"/>
</dbReference>
<accession>A0A6G1KYH1</accession>
<gene>
    <name evidence="3" type="ORF">EJ03DRAFT_279523</name>
</gene>
<evidence type="ECO:0000313" key="4">
    <source>
        <dbReference type="Proteomes" id="UP000799436"/>
    </source>
</evidence>
<feature type="non-terminal residue" evidence="3">
    <location>
        <position position="1"/>
    </location>
</feature>
<reference evidence="3" key="1">
    <citation type="journal article" date="2020" name="Stud. Mycol.">
        <title>101 Dothideomycetes genomes: a test case for predicting lifestyles and emergence of pathogens.</title>
        <authorList>
            <person name="Haridas S."/>
            <person name="Albert R."/>
            <person name="Binder M."/>
            <person name="Bloem J."/>
            <person name="Labutti K."/>
            <person name="Salamov A."/>
            <person name="Andreopoulos B."/>
            <person name="Baker S."/>
            <person name="Barry K."/>
            <person name="Bills G."/>
            <person name="Bluhm B."/>
            <person name="Cannon C."/>
            <person name="Castanera R."/>
            <person name="Culley D."/>
            <person name="Daum C."/>
            <person name="Ezra D."/>
            <person name="Gonzalez J."/>
            <person name="Henrissat B."/>
            <person name="Kuo A."/>
            <person name="Liang C."/>
            <person name="Lipzen A."/>
            <person name="Lutzoni F."/>
            <person name="Magnuson J."/>
            <person name="Mondo S."/>
            <person name="Nolan M."/>
            <person name="Ohm R."/>
            <person name="Pangilinan J."/>
            <person name="Park H.-J."/>
            <person name="Ramirez L."/>
            <person name="Alfaro M."/>
            <person name="Sun H."/>
            <person name="Tritt A."/>
            <person name="Yoshinaga Y."/>
            <person name="Zwiers L.-H."/>
            <person name="Turgeon B."/>
            <person name="Goodwin S."/>
            <person name="Spatafora J."/>
            <person name="Crous P."/>
            <person name="Grigoriev I."/>
        </authorList>
    </citation>
    <scope>NUCLEOTIDE SEQUENCE</scope>
    <source>
        <strain evidence="3">CBS 116005</strain>
    </source>
</reference>
<dbReference type="InterPro" id="IPR013320">
    <property type="entry name" value="ConA-like_dom_sf"/>
</dbReference>
<dbReference type="PANTHER" id="PTHR10963:SF68">
    <property type="entry name" value="GLYCOSIDASE CRH1-RELATED"/>
    <property type="match status" value="1"/>
</dbReference>
<sequence>CNPTTNATGSCTPNYGLDQYSYSIDFTNPPSDLDDYWSTSDYANITYNTLSNNGAEFTFWQAGDAPQLYSNFYILFGRVDVVLKVAPGTGMITSSVLLSDDFDEIDWEMSGNNFNMAQYYSGGVIPDQYKNGTVQNNYFGKGITGSYDRGQWEACTNPQTQFHTYSVDWTPTRVEWLIDGVVVRTLLAANADNTTHQFPQTPSRVQIGIWDGGAATEDYGTYVWAGGRTNVSQAPFTAYLKSISIKNYYPARYYNYTDQSGKWTSIKQLNTSLPASYSTTSASSSTTKSASSSRTTTSASAVTGAVCMTYDGTTVADSKGESYAVTCNTKNSGSVISTVITATNIPECLPLCDELSACKAVMFHEDLNLCALLSSIGSNTYADKYNLAVRQSARTSSTASVETIETHTTATRGTTSSEERVTSAAAGATTADAGMLGFLISILENWNQWRGH</sequence>
<dbReference type="EMBL" id="ML995886">
    <property type="protein sequence ID" value="KAF2765675.1"/>
    <property type="molecule type" value="Genomic_DNA"/>
</dbReference>